<evidence type="ECO:0000313" key="1">
    <source>
        <dbReference type="Proteomes" id="UP000887580"/>
    </source>
</evidence>
<protein>
    <submittedName>
        <fullName evidence="2">Uncharacterized protein</fullName>
    </submittedName>
</protein>
<dbReference type="WBParaSite" id="PS1159_v2.g5651.t1">
    <property type="protein sequence ID" value="PS1159_v2.g5651.t1"/>
    <property type="gene ID" value="PS1159_v2.g5651"/>
</dbReference>
<name>A0AC35GJM6_9BILA</name>
<reference evidence="2" key="1">
    <citation type="submission" date="2022-11" db="UniProtKB">
        <authorList>
            <consortium name="WormBaseParasite"/>
        </authorList>
    </citation>
    <scope>IDENTIFICATION</scope>
</reference>
<dbReference type="Proteomes" id="UP000887580">
    <property type="component" value="Unplaced"/>
</dbReference>
<evidence type="ECO:0000313" key="2">
    <source>
        <dbReference type="WBParaSite" id="PS1159_v2.g5651.t1"/>
    </source>
</evidence>
<proteinExistence type="predicted"/>
<sequence length="183" mass="20908">MFGCQPIAIEHCPEQYHLKFGSTSKPPTEIRKSPKSSVGRTLTVSQRYKRLGMCGTSETNYIPCISRWKANSVFQQCCKRFVDKNCIDLCQYETNEFKAILTLMEAKSNGCSLTNISAILYCASQNRNNNRCCEHMEFGVDDTKHCRRFCNPSEEKIDYLSEGDLICIQNWNVVMYCHLSGLA</sequence>
<accession>A0AC35GJM6</accession>
<organism evidence="1 2">
    <name type="scientific">Panagrolaimus sp. PS1159</name>
    <dbReference type="NCBI Taxonomy" id="55785"/>
    <lineage>
        <taxon>Eukaryota</taxon>
        <taxon>Metazoa</taxon>
        <taxon>Ecdysozoa</taxon>
        <taxon>Nematoda</taxon>
        <taxon>Chromadorea</taxon>
        <taxon>Rhabditida</taxon>
        <taxon>Tylenchina</taxon>
        <taxon>Panagrolaimomorpha</taxon>
        <taxon>Panagrolaimoidea</taxon>
        <taxon>Panagrolaimidae</taxon>
        <taxon>Panagrolaimus</taxon>
    </lineage>
</organism>